<feature type="region of interest" description="Disordered" evidence="7">
    <location>
        <begin position="616"/>
        <end position="657"/>
    </location>
</feature>
<dbReference type="InterPro" id="IPR036864">
    <property type="entry name" value="Zn2-C6_fun-type_DNA-bd_sf"/>
</dbReference>
<dbReference type="EMBL" id="JAANBB010000135">
    <property type="protein sequence ID" value="KAF7548923.1"/>
    <property type="molecule type" value="Genomic_DNA"/>
</dbReference>
<dbReference type="GO" id="GO:0005634">
    <property type="term" value="C:nucleus"/>
    <property type="evidence" value="ECO:0007669"/>
    <property type="project" value="UniProtKB-SubCell"/>
</dbReference>
<evidence type="ECO:0000256" key="4">
    <source>
        <dbReference type="ARBA" id="ARBA00023125"/>
    </source>
</evidence>
<keyword evidence="5" id="KW-0804">Transcription</keyword>
<feature type="region of interest" description="Disordered" evidence="7">
    <location>
        <begin position="1"/>
        <end position="32"/>
    </location>
</feature>
<dbReference type="OrthoDB" id="3990906at2759"/>
<evidence type="ECO:0000259" key="8">
    <source>
        <dbReference type="PROSITE" id="PS50048"/>
    </source>
</evidence>
<dbReference type="GO" id="GO:0000981">
    <property type="term" value="F:DNA-binding transcription factor activity, RNA polymerase II-specific"/>
    <property type="evidence" value="ECO:0007669"/>
    <property type="project" value="InterPro"/>
</dbReference>
<dbReference type="GO" id="GO:0043565">
    <property type="term" value="F:sequence-specific DNA binding"/>
    <property type="evidence" value="ECO:0007669"/>
    <property type="project" value="TreeGrafter"/>
</dbReference>
<organism evidence="9 10">
    <name type="scientific">Cylindrodendrum hubeiense</name>
    <dbReference type="NCBI Taxonomy" id="595255"/>
    <lineage>
        <taxon>Eukaryota</taxon>
        <taxon>Fungi</taxon>
        <taxon>Dikarya</taxon>
        <taxon>Ascomycota</taxon>
        <taxon>Pezizomycotina</taxon>
        <taxon>Sordariomycetes</taxon>
        <taxon>Hypocreomycetidae</taxon>
        <taxon>Hypocreales</taxon>
        <taxon>Nectriaceae</taxon>
        <taxon>Cylindrodendrum</taxon>
    </lineage>
</organism>
<comment type="subcellular location">
    <subcellularLocation>
        <location evidence="1">Nucleus</location>
    </subcellularLocation>
</comment>
<feature type="compositionally biased region" description="Acidic residues" evidence="7">
    <location>
        <begin position="637"/>
        <end position="646"/>
    </location>
</feature>
<feature type="compositionally biased region" description="Low complexity" evidence="7">
    <location>
        <begin position="1"/>
        <end position="20"/>
    </location>
</feature>
<dbReference type="GO" id="GO:0006351">
    <property type="term" value="P:DNA-templated transcription"/>
    <property type="evidence" value="ECO:0007669"/>
    <property type="project" value="InterPro"/>
</dbReference>
<name>A0A9P5HCM0_9HYPO</name>
<feature type="region of interest" description="Disordered" evidence="7">
    <location>
        <begin position="818"/>
        <end position="837"/>
    </location>
</feature>
<dbReference type="InterPro" id="IPR001138">
    <property type="entry name" value="Zn2Cys6_DnaBD"/>
</dbReference>
<dbReference type="PROSITE" id="PS50048">
    <property type="entry name" value="ZN2_CY6_FUNGAL_2"/>
    <property type="match status" value="1"/>
</dbReference>
<dbReference type="PROSITE" id="PS00463">
    <property type="entry name" value="ZN2_CY6_FUNGAL_1"/>
    <property type="match status" value="1"/>
</dbReference>
<dbReference type="PANTHER" id="PTHR47540:SF6">
    <property type="entry name" value="ZN(II)2CYS6 TRANSCRIPTION FACTOR (EUROFUNG)"/>
    <property type="match status" value="1"/>
</dbReference>
<dbReference type="InterPro" id="IPR051711">
    <property type="entry name" value="Stress_Response_Reg"/>
</dbReference>
<keyword evidence="3" id="KW-0805">Transcription regulation</keyword>
<dbReference type="SUPFAM" id="SSF57701">
    <property type="entry name" value="Zn2/Cys6 DNA-binding domain"/>
    <property type="match status" value="1"/>
</dbReference>
<dbReference type="Gene3D" id="4.10.240.10">
    <property type="entry name" value="Zn(2)-C6 fungal-type DNA-binding domain"/>
    <property type="match status" value="1"/>
</dbReference>
<dbReference type="Proteomes" id="UP000722485">
    <property type="component" value="Unassembled WGS sequence"/>
</dbReference>
<evidence type="ECO:0000256" key="6">
    <source>
        <dbReference type="ARBA" id="ARBA00023242"/>
    </source>
</evidence>
<evidence type="ECO:0000256" key="3">
    <source>
        <dbReference type="ARBA" id="ARBA00023015"/>
    </source>
</evidence>
<accession>A0A9P5HCM0</accession>
<dbReference type="SMART" id="SM00066">
    <property type="entry name" value="GAL4"/>
    <property type="match status" value="1"/>
</dbReference>
<comment type="caution">
    <text evidence="9">The sequence shown here is derived from an EMBL/GenBank/DDBJ whole genome shotgun (WGS) entry which is preliminary data.</text>
</comment>
<dbReference type="AlphaFoldDB" id="A0A9P5HCM0"/>
<evidence type="ECO:0000256" key="7">
    <source>
        <dbReference type="SAM" id="MobiDB-lite"/>
    </source>
</evidence>
<dbReference type="Pfam" id="PF04082">
    <property type="entry name" value="Fungal_trans"/>
    <property type="match status" value="1"/>
</dbReference>
<feature type="compositionally biased region" description="Pro residues" evidence="7">
    <location>
        <begin position="616"/>
        <end position="627"/>
    </location>
</feature>
<keyword evidence="6" id="KW-0539">Nucleus</keyword>
<gene>
    <name evidence="9" type="ORF">G7Z17_g6736</name>
</gene>
<keyword evidence="4" id="KW-0238">DNA-binding</keyword>
<sequence length="915" mass="102604">MPSPSSHTRRSSAAADSSAKGRGRVSKRSGNACSRCRKQKIKCSGSQPCDACQKRKLSCEFDERDQKILVTRGYIIDLQQRIDSQRRAEGLEYVTPGSLDTNHEPSRAVDEVYLGTSSNWSFSRRVLSLTHEYVYHTPVSTGSLLFDGSAYDLGWDGSRTTVAPDAHPLPSLDHAIYLINTVKFHCSQVFHLFDEESFMKYMYDFYSDPTQDAGADLQYIQLLLVLAFGKALVENNYQAKKPPGAEYFVRALRLLPSTHVLFKDPILSTEIMCCIALYFQCLDFRHSAHNFIGQAIRMALFQGMHTDMPRQHLGEHLVERSRKAWWTAYVLDREMTSLMGLPQSIHDDDVHPQLPHFSGSSHRIAALNMQIRLSRSVAAINRETFLPWDLEPLFVSSLNLLLGPVLNPKLLENESLWRQKSHIIFNEMVGKGNLIAEFRQSELQQLDDMLRRLPATSGQTPSPNNPDQEVVENPAAEGIEDSAIDATIAESNDEETLSSLLPGMEEYSTDVWLTTAQIIDMANSIANSDTDATTAMCSKTAAPGHPPLTSLLCTHRPPADMFAVRMAHNKPRRYPQPATDVTPAAVSMALTGSHDGFMPPSRLFLLPPPSLLLSLPLPPPPPLPPLPSCFKRKFGNDDDDDDDDDEERKKKKKKSQLGVAAPSLAFVPAAIPRKVFESIVDGELPSIDDRIMKPSPPPPPALVKGPGGLTRLSDQLLSAITSRLSNRDRKNLRLACTFFRDRAKLHLDRVFISANPRNIEVLRAIADHEHFRKEVTEIIWDDARLVGTWEPEDPDLDDDWRLGLDLVEGCPGWFAREREDNSENIEGSRDNDTDRPDNVEIERQLAAQLPLPESWAYFQELVHQQDQVLASNADAIAFSYGLERFTSLQRVTITPAAHGMLFQPLYETPMIRSFP</sequence>
<dbReference type="CDD" id="cd00067">
    <property type="entry name" value="GAL4"/>
    <property type="match status" value="1"/>
</dbReference>
<protein>
    <recommendedName>
        <fullName evidence="8">Zn(2)-C6 fungal-type domain-containing protein</fullName>
    </recommendedName>
</protein>
<proteinExistence type="predicted"/>
<feature type="domain" description="Zn(2)-C6 fungal-type" evidence="8">
    <location>
        <begin position="32"/>
        <end position="61"/>
    </location>
</feature>
<dbReference type="SMART" id="SM00906">
    <property type="entry name" value="Fungal_trans"/>
    <property type="match status" value="1"/>
</dbReference>
<dbReference type="GO" id="GO:0008270">
    <property type="term" value="F:zinc ion binding"/>
    <property type="evidence" value="ECO:0007669"/>
    <property type="project" value="InterPro"/>
</dbReference>
<dbReference type="Pfam" id="PF00172">
    <property type="entry name" value="Zn_clus"/>
    <property type="match status" value="1"/>
</dbReference>
<keyword evidence="10" id="KW-1185">Reference proteome</keyword>
<evidence type="ECO:0000256" key="1">
    <source>
        <dbReference type="ARBA" id="ARBA00004123"/>
    </source>
</evidence>
<keyword evidence="2" id="KW-0479">Metal-binding</keyword>
<dbReference type="PANTHER" id="PTHR47540">
    <property type="entry name" value="THIAMINE REPRESSIBLE GENES REGULATORY PROTEIN THI5"/>
    <property type="match status" value="1"/>
</dbReference>
<evidence type="ECO:0000313" key="10">
    <source>
        <dbReference type="Proteomes" id="UP000722485"/>
    </source>
</evidence>
<dbReference type="GO" id="GO:0045944">
    <property type="term" value="P:positive regulation of transcription by RNA polymerase II"/>
    <property type="evidence" value="ECO:0007669"/>
    <property type="project" value="TreeGrafter"/>
</dbReference>
<dbReference type="InterPro" id="IPR007219">
    <property type="entry name" value="XnlR_reg_dom"/>
</dbReference>
<evidence type="ECO:0000256" key="5">
    <source>
        <dbReference type="ARBA" id="ARBA00023163"/>
    </source>
</evidence>
<dbReference type="CDD" id="cd12148">
    <property type="entry name" value="fungal_TF_MHR"/>
    <property type="match status" value="1"/>
</dbReference>
<evidence type="ECO:0000256" key="2">
    <source>
        <dbReference type="ARBA" id="ARBA00022723"/>
    </source>
</evidence>
<reference evidence="9" key="1">
    <citation type="submission" date="2020-03" db="EMBL/GenBank/DDBJ databases">
        <title>Draft Genome Sequence of Cylindrodendrum hubeiense.</title>
        <authorList>
            <person name="Buettner E."/>
            <person name="Kellner H."/>
        </authorList>
    </citation>
    <scope>NUCLEOTIDE SEQUENCE</scope>
    <source>
        <strain evidence="9">IHI 201604</strain>
    </source>
</reference>
<evidence type="ECO:0000313" key="9">
    <source>
        <dbReference type="EMBL" id="KAF7548923.1"/>
    </source>
</evidence>